<evidence type="ECO:0000313" key="3">
    <source>
        <dbReference type="EMBL" id="KAH7577949.1"/>
    </source>
</evidence>
<dbReference type="PANTHER" id="PTHR36357:SF1">
    <property type="entry name" value="OS03G0148300 PROTEIN"/>
    <property type="match status" value="1"/>
</dbReference>
<dbReference type="PANTHER" id="PTHR36357">
    <property type="entry name" value="OS03G0148300 PROTEIN"/>
    <property type="match status" value="1"/>
</dbReference>
<dbReference type="InterPro" id="IPR019330">
    <property type="entry name" value="MESD"/>
</dbReference>
<proteinExistence type="predicted"/>
<evidence type="ECO:0000313" key="4">
    <source>
        <dbReference type="Proteomes" id="UP000827721"/>
    </source>
</evidence>
<keyword evidence="2" id="KW-0732">Signal</keyword>
<evidence type="ECO:0000256" key="1">
    <source>
        <dbReference type="SAM" id="MobiDB-lite"/>
    </source>
</evidence>
<dbReference type="Proteomes" id="UP000827721">
    <property type="component" value="Unassembled WGS sequence"/>
</dbReference>
<dbReference type="Pfam" id="PF10185">
    <property type="entry name" value="Mesd"/>
    <property type="match status" value="1"/>
</dbReference>
<feature type="region of interest" description="Disordered" evidence="1">
    <location>
        <begin position="190"/>
        <end position="217"/>
    </location>
</feature>
<evidence type="ECO:0000256" key="2">
    <source>
        <dbReference type="SAM" id="SignalP"/>
    </source>
</evidence>
<evidence type="ECO:0008006" key="5">
    <source>
        <dbReference type="Google" id="ProtNLM"/>
    </source>
</evidence>
<feature type="chain" id="PRO_5046890622" description="Mesoderm development candidate 2" evidence="2">
    <location>
        <begin position="23"/>
        <end position="217"/>
    </location>
</feature>
<keyword evidence="4" id="KW-1185">Reference proteome</keyword>
<comment type="caution">
    <text evidence="3">The sequence shown here is derived from an EMBL/GenBank/DDBJ whole genome shotgun (WGS) entry which is preliminary data.</text>
</comment>
<reference evidence="3 4" key="1">
    <citation type="submission" date="2021-02" db="EMBL/GenBank/DDBJ databases">
        <title>Plant Genome Project.</title>
        <authorList>
            <person name="Zhang R.-G."/>
        </authorList>
    </citation>
    <scope>NUCLEOTIDE SEQUENCE [LARGE SCALE GENOMIC DNA]</scope>
    <source>
        <tissue evidence="3">Leaves</tissue>
    </source>
</reference>
<name>A0ABQ8INF3_9ROSI</name>
<organism evidence="3 4">
    <name type="scientific">Xanthoceras sorbifolium</name>
    <dbReference type="NCBI Taxonomy" id="99658"/>
    <lineage>
        <taxon>Eukaryota</taxon>
        <taxon>Viridiplantae</taxon>
        <taxon>Streptophyta</taxon>
        <taxon>Embryophyta</taxon>
        <taxon>Tracheophyta</taxon>
        <taxon>Spermatophyta</taxon>
        <taxon>Magnoliopsida</taxon>
        <taxon>eudicotyledons</taxon>
        <taxon>Gunneridae</taxon>
        <taxon>Pentapetalae</taxon>
        <taxon>rosids</taxon>
        <taxon>malvids</taxon>
        <taxon>Sapindales</taxon>
        <taxon>Sapindaceae</taxon>
        <taxon>Xanthoceroideae</taxon>
        <taxon>Xanthoceras</taxon>
    </lineage>
</organism>
<sequence length="217" mass="24720">MKLPFDTLLYAFLLLILPLIFSPNGVFVRLAEGGKGRFHITDDLDDVIDDEEDDDWKEWGKKKTASDEEFDPPKLDFDTMDLSQIQEELMRKQFGPSFGFVKLRLETHRTPDMVAEIAMKWTKVLKTGGLDVKFSGVDVNTVMFTMQRGQDTLDLKEFILNQPEAFEIKIGDQAFRRPGDPPLEELVEKLRREENKDGDADADASSADDVGQSKDEL</sequence>
<feature type="compositionally biased region" description="Basic and acidic residues" evidence="1">
    <location>
        <begin position="190"/>
        <end position="199"/>
    </location>
</feature>
<accession>A0ABQ8INF3</accession>
<feature type="signal peptide" evidence="2">
    <location>
        <begin position="1"/>
        <end position="22"/>
    </location>
</feature>
<dbReference type="EMBL" id="JAFEMO010000001">
    <property type="protein sequence ID" value="KAH7577949.1"/>
    <property type="molecule type" value="Genomic_DNA"/>
</dbReference>
<dbReference type="Gene3D" id="3.30.70.260">
    <property type="match status" value="1"/>
</dbReference>
<gene>
    <name evidence="3" type="ORF">JRO89_XS01G0319700</name>
</gene>
<protein>
    <recommendedName>
        <fullName evidence="5">Mesoderm development candidate 2</fullName>
    </recommendedName>
</protein>